<name>A0ABQ7A9J3_BRACR</name>
<dbReference type="Gene3D" id="3.90.80.10">
    <property type="entry name" value="Inorganic pyrophosphatase"/>
    <property type="match status" value="1"/>
</dbReference>
<comment type="cofactor">
    <cofactor evidence="1">
        <name>Mg(2+)</name>
        <dbReference type="ChEBI" id="CHEBI:18420"/>
    </cofactor>
</comment>
<dbReference type="InterPro" id="IPR008162">
    <property type="entry name" value="Pyrophosphatase"/>
</dbReference>
<feature type="compositionally biased region" description="Polar residues" evidence="8">
    <location>
        <begin position="38"/>
        <end position="54"/>
    </location>
</feature>
<evidence type="ECO:0000256" key="6">
    <source>
        <dbReference type="ARBA" id="ARBA00022842"/>
    </source>
</evidence>
<comment type="similarity">
    <text evidence="2">Belongs to the PPase family.</text>
</comment>
<comment type="catalytic activity">
    <reaction evidence="7">
        <text>diphosphate + H2O = 2 phosphate + H(+)</text>
        <dbReference type="Rhea" id="RHEA:24576"/>
        <dbReference type="ChEBI" id="CHEBI:15377"/>
        <dbReference type="ChEBI" id="CHEBI:15378"/>
        <dbReference type="ChEBI" id="CHEBI:33019"/>
        <dbReference type="ChEBI" id="CHEBI:43474"/>
        <dbReference type="EC" id="3.6.1.1"/>
    </reaction>
</comment>
<evidence type="ECO:0000256" key="1">
    <source>
        <dbReference type="ARBA" id="ARBA00001946"/>
    </source>
</evidence>
<evidence type="ECO:0000313" key="9">
    <source>
        <dbReference type="EMBL" id="KAF3494275.1"/>
    </source>
</evidence>
<comment type="caution">
    <text evidence="9">The sequence shown here is derived from an EMBL/GenBank/DDBJ whole genome shotgun (WGS) entry which is preliminary data.</text>
</comment>
<evidence type="ECO:0000313" key="10">
    <source>
        <dbReference type="Proteomes" id="UP000266723"/>
    </source>
</evidence>
<gene>
    <name evidence="9" type="ORF">DY000_02058363</name>
</gene>
<dbReference type="Proteomes" id="UP000266723">
    <property type="component" value="Unassembled WGS sequence"/>
</dbReference>
<feature type="compositionally biased region" description="Basic and acidic residues" evidence="8">
    <location>
        <begin position="115"/>
        <end position="130"/>
    </location>
</feature>
<keyword evidence="5" id="KW-0378">Hydrolase</keyword>
<reference evidence="9 10" key="1">
    <citation type="journal article" date="2020" name="BMC Genomics">
        <title>Intraspecific diversification of the crop wild relative Brassica cretica Lam. using demographic model selection.</title>
        <authorList>
            <person name="Kioukis A."/>
            <person name="Michalopoulou V.A."/>
            <person name="Briers L."/>
            <person name="Pirintsos S."/>
            <person name="Studholme D.J."/>
            <person name="Pavlidis P."/>
            <person name="Sarris P.F."/>
        </authorList>
    </citation>
    <scope>NUCLEOTIDE SEQUENCE [LARGE SCALE GENOMIC DNA]</scope>
    <source>
        <strain evidence="10">cv. PFS-1207/04</strain>
    </source>
</reference>
<evidence type="ECO:0000256" key="2">
    <source>
        <dbReference type="ARBA" id="ARBA00006220"/>
    </source>
</evidence>
<protein>
    <recommendedName>
        <fullName evidence="3">inorganic diphosphatase</fullName>
        <ecNumber evidence="3">3.6.1.1</ecNumber>
    </recommendedName>
</protein>
<keyword evidence="10" id="KW-1185">Reference proteome</keyword>
<organism evidence="9 10">
    <name type="scientific">Brassica cretica</name>
    <name type="common">Mustard</name>
    <dbReference type="NCBI Taxonomy" id="69181"/>
    <lineage>
        <taxon>Eukaryota</taxon>
        <taxon>Viridiplantae</taxon>
        <taxon>Streptophyta</taxon>
        <taxon>Embryophyta</taxon>
        <taxon>Tracheophyta</taxon>
        <taxon>Spermatophyta</taxon>
        <taxon>Magnoliopsida</taxon>
        <taxon>eudicotyledons</taxon>
        <taxon>Gunneridae</taxon>
        <taxon>Pentapetalae</taxon>
        <taxon>rosids</taxon>
        <taxon>malvids</taxon>
        <taxon>Brassicales</taxon>
        <taxon>Brassicaceae</taxon>
        <taxon>Brassiceae</taxon>
        <taxon>Brassica</taxon>
    </lineage>
</organism>
<evidence type="ECO:0000256" key="8">
    <source>
        <dbReference type="SAM" id="MobiDB-lite"/>
    </source>
</evidence>
<keyword evidence="4" id="KW-0479">Metal-binding</keyword>
<accession>A0ABQ7A9J3</accession>
<proteinExistence type="inferred from homology"/>
<evidence type="ECO:0000256" key="7">
    <source>
        <dbReference type="ARBA" id="ARBA00047820"/>
    </source>
</evidence>
<evidence type="ECO:0000256" key="5">
    <source>
        <dbReference type="ARBA" id="ARBA00022801"/>
    </source>
</evidence>
<dbReference type="InterPro" id="IPR036649">
    <property type="entry name" value="Pyrophosphatase_sf"/>
</dbReference>
<evidence type="ECO:0000256" key="3">
    <source>
        <dbReference type="ARBA" id="ARBA00012146"/>
    </source>
</evidence>
<sequence length="287" mass="32557">MMDTNTSGDEARKPYTISSGNDGQRMNMIEHIGTKTAVQIRSHAQSPNDPDFSSATATPPPTLTAPILCWNFVGKCGGTGIFKVPIRSAVHPNRPPSFEARPHPLKQSQIRRGGRRCDRGGAEMKEEEEIRRGEWDELEMSEEQQRPAPRLNERILSSLSRRSVAAHPWHDLEIGPGAPQIFNVEPVLPGCFLRARAIGLMPMIDQGEKDDKIIAVCVDDPEYKHYTDIKELPPHRLSEIRRFFEDYKKNENKEVAVNDFLPSENAIEAIQYSMDLYAEYILHTLRR</sequence>
<feature type="region of interest" description="Disordered" evidence="8">
    <location>
        <begin position="93"/>
        <end position="130"/>
    </location>
</feature>
<keyword evidence="6" id="KW-0460">Magnesium</keyword>
<dbReference type="SUPFAM" id="SSF50324">
    <property type="entry name" value="Inorganic pyrophosphatase"/>
    <property type="match status" value="1"/>
</dbReference>
<feature type="region of interest" description="Disordered" evidence="8">
    <location>
        <begin position="38"/>
        <end position="58"/>
    </location>
</feature>
<dbReference type="Pfam" id="PF00719">
    <property type="entry name" value="Pyrophosphatase"/>
    <property type="match status" value="1"/>
</dbReference>
<dbReference type="EMBL" id="QGKV02002055">
    <property type="protein sequence ID" value="KAF3494275.1"/>
    <property type="molecule type" value="Genomic_DNA"/>
</dbReference>
<evidence type="ECO:0000256" key="4">
    <source>
        <dbReference type="ARBA" id="ARBA00022723"/>
    </source>
</evidence>
<feature type="region of interest" description="Disordered" evidence="8">
    <location>
        <begin position="1"/>
        <end position="25"/>
    </location>
</feature>
<dbReference type="PANTHER" id="PTHR10286">
    <property type="entry name" value="INORGANIC PYROPHOSPHATASE"/>
    <property type="match status" value="1"/>
</dbReference>
<dbReference type="EC" id="3.6.1.1" evidence="3"/>